<keyword evidence="1" id="KW-0175">Coiled coil</keyword>
<comment type="caution">
    <text evidence="3">The sequence shown here is derived from an EMBL/GenBank/DDBJ whole genome shotgun (WGS) entry which is preliminary data.</text>
</comment>
<proteinExistence type="predicted"/>
<dbReference type="Proteomes" id="UP001321760">
    <property type="component" value="Unassembled WGS sequence"/>
</dbReference>
<organism evidence="3 4">
    <name type="scientific">Podospora aff. communis PSN243</name>
    <dbReference type="NCBI Taxonomy" id="3040156"/>
    <lineage>
        <taxon>Eukaryota</taxon>
        <taxon>Fungi</taxon>
        <taxon>Dikarya</taxon>
        <taxon>Ascomycota</taxon>
        <taxon>Pezizomycotina</taxon>
        <taxon>Sordariomycetes</taxon>
        <taxon>Sordariomycetidae</taxon>
        <taxon>Sordariales</taxon>
        <taxon>Podosporaceae</taxon>
        <taxon>Podospora</taxon>
    </lineage>
</organism>
<dbReference type="EMBL" id="MU865940">
    <property type="protein sequence ID" value="KAK4448843.1"/>
    <property type="molecule type" value="Genomic_DNA"/>
</dbReference>
<protein>
    <submittedName>
        <fullName evidence="3">Uncharacterized protein</fullName>
    </submittedName>
</protein>
<reference evidence="3" key="2">
    <citation type="submission" date="2023-05" db="EMBL/GenBank/DDBJ databases">
        <authorList>
            <consortium name="Lawrence Berkeley National Laboratory"/>
            <person name="Steindorff A."/>
            <person name="Hensen N."/>
            <person name="Bonometti L."/>
            <person name="Westerberg I."/>
            <person name="Brannstrom I.O."/>
            <person name="Guillou S."/>
            <person name="Cros-Aarteil S."/>
            <person name="Calhoun S."/>
            <person name="Haridas S."/>
            <person name="Kuo A."/>
            <person name="Mondo S."/>
            <person name="Pangilinan J."/>
            <person name="Riley R."/>
            <person name="Labutti K."/>
            <person name="Andreopoulos B."/>
            <person name="Lipzen A."/>
            <person name="Chen C."/>
            <person name="Yanf M."/>
            <person name="Daum C."/>
            <person name="Ng V."/>
            <person name="Clum A."/>
            <person name="Ohm R."/>
            <person name="Martin F."/>
            <person name="Silar P."/>
            <person name="Natvig D."/>
            <person name="Lalanne C."/>
            <person name="Gautier V."/>
            <person name="Ament-Velasquez S.L."/>
            <person name="Kruys A."/>
            <person name="Hutchinson M.I."/>
            <person name="Powell A.J."/>
            <person name="Barry K."/>
            <person name="Miller A.N."/>
            <person name="Grigoriev I.V."/>
            <person name="Debuchy R."/>
            <person name="Gladieux P."/>
            <person name="Thoren M.H."/>
            <person name="Johannesson H."/>
        </authorList>
    </citation>
    <scope>NUCLEOTIDE SEQUENCE</scope>
    <source>
        <strain evidence="3">PSN243</strain>
    </source>
</reference>
<feature type="region of interest" description="Disordered" evidence="2">
    <location>
        <begin position="1"/>
        <end position="86"/>
    </location>
</feature>
<accession>A0AAV9GND6</accession>
<dbReference type="AlphaFoldDB" id="A0AAV9GND6"/>
<feature type="region of interest" description="Disordered" evidence="2">
    <location>
        <begin position="318"/>
        <end position="372"/>
    </location>
</feature>
<feature type="coiled-coil region" evidence="1">
    <location>
        <begin position="247"/>
        <end position="298"/>
    </location>
</feature>
<evidence type="ECO:0000256" key="1">
    <source>
        <dbReference type="SAM" id="Coils"/>
    </source>
</evidence>
<keyword evidence="4" id="KW-1185">Reference proteome</keyword>
<gene>
    <name evidence="3" type="ORF">QBC34DRAFT_463937</name>
</gene>
<sequence>MDNAYPSDRSRQAVGDGEMQGSQPPPRNQFDQAPPATQRENQFIAQSQMRNSPMSSFHGASFPSPAPANRTSTFGNFPPVTPSQAEAYRGAPGYRASFEPGGFRRSLPVASAQYDHLRGIQPVPMAVARSNPDYSVESKLKELEARLTAHEYTSNTTACRHGEQIGEILQQMDNCASASNTTARRHGEQIGELLQKMDHCTSASNMIGQLSNRVEAMAIDVHRHDEMHQSLGFPRLQEAGVPVNTALDTLKAAITRLETRADAAEKDREAGVPVNTVLDTLKAAITRFETRVEATEKDKATAAAVIAQKMDKERVIAARVSPRRSGSLPVKRPLEDSGSPEPRPSRVVKLKTGKSEGTSEDPGSSQPELGHANLVGESSQGIAHSLQSILTSIKSLDFLSMAQLTVLNRRVASSASVSFEYPIFRYEYPREATEIFYLKIGGAMANHVLPSPREDFDFDPDRCSQSDEDLSEARNSGILECVLSGKDVDLDLNDSIPEHLLPLGEIHRKRIHHPSYKGRDTNEATNFFLFLGVSHKSLWAMYRYERLTMGSHGKSTKGAQKPKTKRINFKPEDRLFKRGRLSDVFHLLEYVDEWESHKTDMLRENLQVVNVFGNERDKPTIYEPLFAVPFWGGLRRSLEDEAMQEG</sequence>
<evidence type="ECO:0000313" key="3">
    <source>
        <dbReference type="EMBL" id="KAK4448843.1"/>
    </source>
</evidence>
<evidence type="ECO:0000313" key="4">
    <source>
        <dbReference type="Proteomes" id="UP001321760"/>
    </source>
</evidence>
<reference evidence="3" key="1">
    <citation type="journal article" date="2023" name="Mol. Phylogenet. Evol.">
        <title>Genome-scale phylogeny and comparative genomics of the fungal order Sordariales.</title>
        <authorList>
            <person name="Hensen N."/>
            <person name="Bonometti L."/>
            <person name="Westerberg I."/>
            <person name="Brannstrom I.O."/>
            <person name="Guillou S."/>
            <person name="Cros-Aarteil S."/>
            <person name="Calhoun S."/>
            <person name="Haridas S."/>
            <person name="Kuo A."/>
            <person name="Mondo S."/>
            <person name="Pangilinan J."/>
            <person name="Riley R."/>
            <person name="LaButti K."/>
            <person name="Andreopoulos B."/>
            <person name="Lipzen A."/>
            <person name="Chen C."/>
            <person name="Yan M."/>
            <person name="Daum C."/>
            <person name="Ng V."/>
            <person name="Clum A."/>
            <person name="Steindorff A."/>
            <person name="Ohm R.A."/>
            <person name="Martin F."/>
            <person name="Silar P."/>
            <person name="Natvig D.O."/>
            <person name="Lalanne C."/>
            <person name="Gautier V."/>
            <person name="Ament-Velasquez S.L."/>
            <person name="Kruys A."/>
            <person name="Hutchinson M.I."/>
            <person name="Powell A.J."/>
            <person name="Barry K."/>
            <person name="Miller A.N."/>
            <person name="Grigoriev I.V."/>
            <person name="Debuchy R."/>
            <person name="Gladieux P."/>
            <person name="Hiltunen Thoren M."/>
            <person name="Johannesson H."/>
        </authorList>
    </citation>
    <scope>NUCLEOTIDE SEQUENCE</scope>
    <source>
        <strain evidence="3">PSN243</strain>
    </source>
</reference>
<evidence type="ECO:0000256" key="2">
    <source>
        <dbReference type="SAM" id="MobiDB-lite"/>
    </source>
</evidence>
<name>A0AAV9GND6_9PEZI</name>
<feature type="compositionally biased region" description="Polar residues" evidence="2">
    <location>
        <begin position="38"/>
        <end position="55"/>
    </location>
</feature>